<evidence type="ECO:0000313" key="1">
    <source>
        <dbReference type="EMBL" id="PWI56057.1"/>
    </source>
</evidence>
<dbReference type="Proteomes" id="UP000245380">
    <property type="component" value="Unassembled WGS sequence"/>
</dbReference>
<reference evidence="1 2" key="1">
    <citation type="submission" date="2016-11" db="EMBL/GenBank/DDBJ databases">
        <title>Comparative genomics of Acidibacillus ferroxidans species.</title>
        <authorList>
            <person name="Oliveira G."/>
            <person name="Nunes G."/>
            <person name="Oliveira R."/>
            <person name="Araujo F."/>
            <person name="Salim A."/>
            <person name="Scholte L."/>
            <person name="Morais D."/>
            <person name="Nancucheo I."/>
            <person name="Johnson D.B."/>
            <person name="Grail B."/>
            <person name="Bittencourt J."/>
            <person name="Valadares R."/>
        </authorList>
    </citation>
    <scope>NUCLEOTIDE SEQUENCE [LARGE SCALE GENOMIC DNA]</scope>
    <source>
        <strain evidence="1 2">Y002</strain>
    </source>
</reference>
<evidence type="ECO:0008006" key="3">
    <source>
        <dbReference type="Google" id="ProtNLM"/>
    </source>
</evidence>
<dbReference type="InterPro" id="IPR007731">
    <property type="entry name" value="DUF669"/>
</dbReference>
<protein>
    <recommendedName>
        <fullName evidence="3">DUF669 domain-containing protein</fullName>
    </recommendedName>
</protein>
<dbReference type="Pfam" id="PF05037">
    <property type="entry name" value="DUF669"/>
    <property type="match status" value="1"/>
</dbReference>
<proteinExistence type="predicted"/>
<accession>A0A2U3D460</accession>
<dbReference type="RefSeq" id="WP_109431670.1">
    <property type="nucleotide sequence ID" value="NZ_MPDK01000038.1"/>
</dbReference>
<dbReference type="OrthoDB" id="2861374at2"/>
<sequence>MALNIDEKIYQQVSGNLQGFDPLPDGNYVVMVEESEVRENKSGNGYHLALKLRVQGGPYRNRIIFLNQGLTNNPISLRHLKNALDAFNYQYSVNELDQYASTLLDKVVVAKVTHSKGEEKVALSQISPALLERIQATTMQVAAENKIEKERVVEWLENKYGIRVNAASWIAAKEAILAGEFRVTKADKDNFNEETEEEEYYF</sequence>
<comment type="caution">
    <text evidence="1">The sequence shown here is derived from an EMBL/GenBank/DDBJ whole genome shotgun (WGS) entry which is preliminary data.</text>
</comment>
<evidence type="ECO:0000313" key="2">
    <source>
        <dbReference type="Proteomes" id="UP000245380"/>
    </source>
</evidence>
<dbReference type="AlphaFoldDB" id="A0A2U3D460"/>
<dbReference type="EMBL" id="MPDK01000038">
    <property type="protein sequence ID" value="PWI56057.1"/>
    <property type="molecule type" value="Genomic_DNA"/>
</dbReference>
<name>A0A2U3D460_SULT2</name>
<keyword evidence="2" id="KW-1185">Reference proteome</keyword>
<gene>
    <name evidence="1" type="ORF">BM613_13210</name>
</gene>
<organism evidence="1 2">
    <name type="scientific">Sulfoacidibacillus thermotolerans</name>
    <name type="common">Acidibacillus sulfuroxidans</name>
    <dbReference type="NCBI Taxonomy" id="1765684"/>
    <lineage>
        <taxon>Bacteria</taxon>
        <taxon>Bacillati</taxon>
        <taxon>Bacillota</taxon>
        <taxon>Bacilli</taxon>
        <taxon>Bacillales</taxon>
        <taxon>Alicyclobacillaceae</taxon>
        <taxon>Sulfoacidibacillus</taxon>
    </lineage>
</organism>